<sequence length="113" mass="13395">MPAYKNQKKTRQYTNEFKVRAVKLTYLSGRSVKGVAESLDIHPFMLSRWRKEYREGKIVADKRRKAESKPKALSENERIRNLEKQVAELKEENDLLKKWQRFLAEERKNGSGL</sequence>
<evidence type="ECO:0000256" key="2">
    <source>
        <dbReference type="SAM" id="Coils"/>
    </source>
</evidence>
<reference evidence="3 4" key="1">
    <citation type="submission" date="2017-08" db="EMBL/GenBank/DDBJ databases">
        <title>Draft Genome Sequence of the Marine Bacterium Oceanimonas baumannii ATCC 700832.</title>
        <authorList>
            <person name="Mcclelland W.D."/>
            <person name="Brennan M.A."/>
            <person name="Trachtenberg A.M."/>
            <person name="Maclea K.S."/>
        </authorList>
    </citation>
    <scope>NUCLEOTIDE SEQUENCE [LARGE SCALE GENOMIC DNA]</scope>
    <source>
        <strain evidence="3 4">ATCC 700832</strain>
    </source>
</reference>
<evidence type="ECO:0000313" key="4">
    <source>
        <dbReference type="Proteomes" id="UP000243640"/>
    </source>
</evidence>
<dbReference type="Pfam" id="PF01527">
    <property type="entry name" value="HTH_Tnp_1"/>
    <property type="match status" value="1"/>
</dbReference>
<dbReference type="InterPro" id="IPR009057">
    <property type="entry name" value="Homeodomain-like_sf"/>
</dbReference>
<dbReference type="GO" id="GO:0004803">
    <property type="term" value="F:transposase activity"/>
    <property type="evidence" value="ECO:0007669"/>
    <property type="project" value="InterPro"/>
</dbReference>
<dbReference type="Proteomes" id="UP000243640">
    <property type="component" value="Unassembled WGS sequence"/>
</dbReference>
<accession>A0A235CDE6</accession>
<evidence type="ECO:0008006" key="5">
    <source>
        <dbReference type="Google" id="ProtNLM"/>
    </source>
</evidence>
<dbReference type="OrthoDB" id="9813126at2"/>
<dbReference type="RefSeq" id="WP_094279341.1">
    <property type="nucleotide sequence ID" value="NZ_NQJF01000014.1"/>
</dbReference>
<keyword evidence="2" id="KW-0175">Coiled coil</keyword>
<dbReference type="GO" id="GO:0003677">
    <property type="term" value="F:DNA binding"/>
    <property type="evidence" value="ECO:0007669"/>
    <property type="project" value="InterPro"/>
</dbReference>
<dbReference type="AlphaFoldDB" id="A0A235CDE6"/>
<protein>
    <recommendedName>
        <fullName evidence="5">Transposase</fullName>
    </recommendedName>
</protein>
<dbReference type="InterPro" id="IPR002514">
    <property type="entry name" value="Transposase_8"/>
</dbReference>
<dbReference type="GO" id="GO:0006313">
    <property type="term" value="P:DNA transposition"/>
    <property type="evidence" value="ECO:0007669"/>
    <property type="project" value="InterPro"/>
</dbReference>
<name>A0A235CDE6_9GAMM</name>
<proteinExistence type="inferred from homology"/>
<feature type="coiled-coil region" evidence="2">
    <location>
        <begin position="72"/>
        <end position="99"/>
    </location>
</feature>
<organism evidence="3 4">
    <name type="scientific">Oceanimonas baumannii</name>
    <dbReference type="NCBI Taxonomy" id="129578"/>
    <lineage>
        <taxon>Bacteria</taxon>
        <taxon>Pseudomonadati</taxon>
        <taxon>Pseudomonadota</taxon>
        <taxon>Gammaproteobacteria</taxon>
        <taxon>Aeromonadales</taxon>
        <taxon>Aeromonadaceae</taxon>
        <taxon>Oceanimonas</taxon>
    </lineage>
</organism>
<dbReference type="Gene3D" id="1.10.10.60">
    <property type="entry name" value="Homeodomain-like"/>
    <property type="match status" value="1"/>
</dbReference>
<comment type="similarity">
    <text evidence="1">Belongs to the transposase 8 family.</text>
</comment>
<dbReference type="InterPro" id="IPR051839">
    <property type="entry name" value="RD_transcriptional_regulator"/>
</dbReference>
<dbReference type="PANTHER" id="PTHR33215:SF13">
    <property type="entry name" value="PROTEIN DISTAL ANTENNA"/>
    <property type="match status" value="1"/>
</dbReference>
<dbReference type="SUPFAM" id="SSF46689">
    <property type="entry name" value="Homeodomain-like"/>
    <property type="match status" value="1"/>
</dbReference>
<gene>
    <name evidence="3" type="ORF">B6S09_15150</name>
</gene>
<evidence type="ECO:0000256" key="1">
    <source>
        <dbReference type="ARBA" id="ARBA00009964"/>
    </source>
</evidence>
<evidence type="ECO:0000313" key="3">
    <source>
        <dbReference type="EMBL" id="OYD22580.1"/>
    </source>
</evidence>
<comment type="caution">
    <text evidence="3">The sequence shown here is derived from an EMBL/GenBank/DDBJ whole genome shotgun (WGS) entry which is preliminary data.</text>
</comment>
<dbReference type="PANTHER" id="PTHR33215">
    <property type="entry name" value="PROTEIN DISTAL ANTENNA"/>
    <property type="match status" value="1"/>
</dbReference>
<dbReference type="EMBL" id="NQJF01000014">
    <property type="protein sequence ID" value="OYD22580.1"/>
    <property type="molecule type" value="Genomic_DNA"/>
</dbReference>